<reference evidence="2" key="1">
    <citation type="journal article" date="2023" name="IScience">
        <title>Live-bearing cockroach genome reveals convergent evolutionary mechanisms linked to viviparity in insects and beyond.</title>
        <authorList>
            <person name="Fouks B."/>
            <person name="Harrison M.C."/>
            <person name="Mikhailova A.A."/>
            <person name="Marchal E."/>
            <person name="English S."/>
            <person name="Carruthers M."/>
            <person name="Jennings E.C."/>
            <person name="Chiamaka E.L."/>
            <person name="Frigard R.A."/>
            <person name="Pippel M."/>
            <person name="Attardo G.M."/>
            <person name="Benoit J.B."/>
            <person name="Bornberg-Bauer E."/>
            <person name="Tobe S.S."/>
        </authorList>
    </citation>
    <scope>NUCLEOTIDE SEQUENCE</scope>
    <source>
        <strain evidence="2">Stay&amp;Tobe</strain>
    </source>
</reference>
<proteinExistence type="predicted"/>
<dbReference type="Proteomes" id="UP001233999">
    <property type="component" value="Unassembled WGS sequence"/>
</dbReference>
<name>A0AAD8E6U4_DIPPU</name>
<dbReference type="AlphaFoldDB" id="A0AAD8E6U4"/>
<protein>
    <submittedName>
        <fullName evidence="2">Uncharacterized protein</fullName>
    </submittedName>
</protein>
<feature type="non-terminal residue" evidence="2">
    <location>
        <position position="80"/>
    </location>
</feature>
<evidence type="ECO:0000313" key="3">
    <source>
        <dbReference type="Proteomes" id="UP001233999"/>
    </source>
</evidence>
<accession>A0AAD8E6U4</accession>
<keyword evidence="1" id="KW-0732">Signal</keyword>
<evidence type="ECO:0000256" key="1">
    <source>
        <dbReference type="SAM" id="SignalP"/>
    </source>
</evidence>
<reference evidence="2" key="2">
    <citation type="submission" date="2023-05" db="EMBL/GenBank/DDBJ databases">
        <authorList>
            <person name="Fouks B."/>
        </authorList>
    </citation>
    <scope>NUCLEOTIDE SEQUENCE</scope>
    <source>
        <strain evidence="2">Stay&amp;Tobe</strain>
        <tissue evidence="2">Testes</tissue>
    </source>
</reference>
<sequence length="80" mass="9084">MSPFGFLLLLLKVACIFALPGCYCPCDREEVLTEIDQNAYAEGYPNYDVYSGTYLAHTRAHSNGKTFTTNMEWFDFLSVI</sequence>
<comment type="caution">
    <text evidence="2">The sequence shown here is derived from an EMBL/GenBank/DDBJ whole genome shotgun (WGS) entry which is preliminary data.</text>
</comment>
<evidence type="ECO:0000313" key="2">
    <source>
        <dbReference type="EMBL" id="KAJ9579298.1"/>
    </source>
</evidence>
<keyword evidence="3" id="KW-1185">Reference proteome</keyword>
<feature type="chain" id="PRO_5041901109" evidence="1">
    <location>
        <begin position="19"/>
        <end position="80"/>
    </location>
</feature>
<gene>
    <name evidence="2" type="ORF">L9F63_024596</name>
</gene>
<feature type="signal peptide" evidence="1">
    <location>
        <begin position="1"/>
        <end position="18"/>
    </location>
</feature>
<dbReference type="EMBL" id="JASPKZ010008534">
    <property type="protein sequence ID" value="KAJ9579298.1"/>
    <property type="molecule type" value="Genomic_DNA"/>
</dbReference>
<organism evidence="2 3">
    <name type="scientific">Diploptera punctata</name>
    <name type="common">Pacific beetle cockroach</name>
    <dbReference type="NCBI Taxonomy" id="6984"/>
    <lineage>
        <taxon>Eukaryota</taxon>
        <taxon>Metazoa</taxon>
        <taxon>Ecdysozoa</taxon>
        <taxon>Arthropoda</taxon>
        <taxon>Hexapoda</taxon>
        <taxon>Insecta</taxon>
        <taxon>Pterygota</taxon>
        <taxon>Neoptera</taxon>
        <taxon>Polyneoptera</taxon>
        <taxon>Dictyoptera</taxon>
        <taxon>Blattodea</taxon>
        <taxon>Blaberoidea</taxon>
        <taxon>Blaberidae</taxon>
        <taxon>Diplopterinae</taxon>
        <taxon>Diploptera</taxon>
    </lineage>
</organism>